<evidence type="ECO:0000256" key="1">
    <source>
        <dbReference type="ARBA" id="ARBA00006484"/>
    </source>
</evidence>
<keyword evidence="2" id="KW-0560">Oxidoreductase</keyword>
<dbReference type="RefSeq" id="WP_254183001.1">
    <property type="nucleotide sequence ID" value="NZ_JANARS010000009.1"/>
</dbReference>
<dbReference type="InterPro" id="IPR002347">
    <property type="entry name" value="SDR_fam"/>
</dbReference>
<evidence type="ECO:0000256" key="3">
    <source>
        <dbReference type="RuleBase" id="RU000363"/>
    </source>
</evidence>
<evidence type="ECO:0000256" key="2">
    <source>
        <dbReference type="ARBA" id="ARBA00023002"/>
    </source>
</evidence>
<dbReference type="InterPro" id="IPR020904">
    <property type="entry name" value="Sc_DH/Rdtase_CS"/>
</dbReference>
<dbReference type="NCBIfam" id="NF006119">
    <property type="entry name" value="PRK08264.1-5"/>
    <property type="match status" value="1"/>
</dbReference>
<comment type="caution">
    <text evidence="4">The sequence shown here is derived from an EMBL/GenBank/DDBJ whole genome shotgun (WGS) entry which is preliminary data.</text>
</comment>
<gene>
    <name evidence="4" type="ORF">NCI01_18710</name>
</gene>
<comment type="similarity">
    <text evidence="1 3">Belongs to the short-chain dehydrogenases/reductases (SDR) family.</text>
</comment>
<dbReference type="InterPro" id="IPR036291">
    <property type="entry name" value="NAD(P)-bd_dom_sf"/>
</dbReference>
<protein>
    <submittedName>
        <fullName evidence="4">SDR family oxidoreductase</fullName>
    </submittedName>
</protein>
<evidence type="ECO:0000313" key="5">
    <source>
        <dbReference type="Proteomes" id="UP001204524"/>
    </source>
</evidence>
<accession>A0ABT1L1D4</accession>
<evidence type="ECO:0000313" key="4">
    <source>
        <dbReference type="EMBL" id="MCP3423844.1"/>
    </source>
</evidence>
<dbReference type="Proteomes" id="UP001204524">
    <property type="component" value="Unassembled WGS sequence"/>
</dbReference>
<dbReference type="SUPFAM" id="SSF51735">
    <property type="entry name" value="NAD(P)-binding Rossmann-fold domains"/>
    <property type="match status" value="1"/>
</dbReference>
<dbReference type="PRINTS" id="PR00081">
    <property type="entry name" value="GDHRDH"/>
</dbReference>
<dbReference type="PRINTS" id="PR00080">
    <property type="entry name" value="SDRFAMILY"/>
</dbReference>
<organism evidence="4 5">
    <name type="scientific">Nocardioides pinisoli</name>
    <dbReference type="NCBI Taxonomy" id="2950279"/>
    <lineage>
        <taxon>Bacteria</taxon>
        <taxon>Bacillati</taxon>
        <taxon>Actinomycetota</taxon>
        <taxon>Actinomycetes</taxon>
        <taxon>Propionibacteriales</taxon>
        <taxon>Nocardioidaceae</taxon>
        <taxon>Nocardioides</taxon>
    </lineage>
</organism>
<dbReference type="PANTHER" id="PTHR44169:SF6">
    <property type="entry name" value="NADPH-DEPENDENT 1-ACYLDIHYDROXYACETONE PHOSPHATE REDUCTASE"/>
    <property type="match status" value="1"/>
</dbReference>
<dbReference type="Pfam" id="PF00106">
    <property type="entry name" value="adh_short"/>
    <property type="match status" value="1"/>
</dbReference>
<dbReference type="PANTHER" id="PTHR44169">
    <property type="entry name" value="NADPH-DEPENDENT 1-ACYLDIHYDROXYACETONE PHOSPHATE REDUCTASE"/>
    <property type="match status" value="1"/>
</dbReference>
<dbReference type="PROSITE" id="PS00061">
    <property type="entry name" value="ADH_SHORT"/>
    <property type="match status" value="1"/>
</dbReference>
<dbReference type="Gene3D" id="3.40.50.720">
    <property type="entry name" value="NAD(P)-binding Rossmann-like Domain"/>
    <property type="match status" value="1"/>
</dbReference>
<proteinExistence type="inferred from homology"/>
<dbReference type="EMBL" id="JANARS010000009">
    <property type="protein sequence ID" value="MCP3423844.1"/>
    <property type="molecule type" value="Genomic_DNA"/>
</dbReference>
<keyword evidence="5" id="KW-1185">Reference proteome</keyword>
<sequence>MQLDNAVVLVTGANRGIGAAFVEELKQRGAAKIYAASRRASYVDLDGVEPIQLDVTDPARIQEVAAQASDVQVLINNAGISTGTSLVSGDVAEIRREMDTNFFGPLLLTRAFAPILKANGGGAIVNIVSALSWFTAPGAGAYAASKTAAWSLTDSARLELASQGTHVVGVHMGLVDTDMAAAMEAPKISPTALAAAALDAVESGLDEVLADDWAKFVKSGLTLGPSERYAQLFSPASS</sequence>
<reference evidence="4 5" key="1">
    <citation type="submission" date="2022-06" db="EMBL/GenBank/DDBJ databases">
        <authorList>
            <person name="So Y."/>
        </authorList>
    </citation>
    <scope>NUCLEOTIDE SEQUENCE [LARGE SCALE GENOMIC DNA]</scope>
    <source>
        <strain evidence="4 5">STR3</strain>
    </source>
</reference>
<name>A0ABT1L1D4_9ACTN</name>